<sequence length="153" mass="15764">MFNPLKLIPTGVSTAQDKATTKVASVALRAPLGLYILNAGLGKFNSDEEAAQGLQDMAATGLPFVKEIEPKNFASLLAAGETALGAALLLPFIPNRLAGLGLTAFSAGLLSMYFGNPDMTEDDGIRPSQSGTSLAKDSWLGAAGVALMALPKK</sequence>
<dbReference type="Pfam" id="PF07681">
    <property type="entry name" value="DoxX"/>
    <property type="match status" value="1"/>
</dbReference>
<evidence type="ECO:0000256" key="3">
    <source>
        <dbReference type="ARBA" id="ARBA00022989"/>
    </source>
</evidence>
<keyword evidence="4" id="KW-0472">Membrane</keyword>
<evidence type="ECO:0000256" key="4">
    <source>
        <dbReference type="ARBA" id="ARBA00023136"/>
    </source>
</evidence>
<evidence type="ECO:0000256" key="2">
    <source>
        <dbReference type="ARBA" id="ARBA00022692"/>
    </source>
</evidence>
<evidence type="ECO:0000313" key="5">
    <source>
        <dbReference type="EMBL" id="SDS69270.1"/>
    </source>
</evidence>
<dbReference type="eggNOG" id="ENOG5032S5B">
    <property type="taxonomic scope" value="Bacteria"/>
</dbReference>
<organism evidence="5 6">
    <name type="scientific">Corynebacterium timonense</name>
    <dbReference type="NCBI Taxonomy" id="441500"/>
    <lineage>
        <taxon>Bacteria</taxon>
        <taxon>Bacillati</taxon>
        <taxon>Actinomycetota</taxon>
        <taxon>Actinomycetes</taxon>
        <taxon>Mycobacteriales</taxon>
        <taxon>Corynebacteriaceae</taxon>
        <taxon>Corynebacterium</taxon>
    </lineage>
</organism>
<protein>
    <submittedName>
        <fullName evidence="5">DoxX protein</fullName>
    </submittedName>
</protein>
<gene>
    <name evidence="5" type="ORF">SAMN04488539_2184</name>
</gene>
<proteinExistence type="predicted"/>
<accession>A0A1H1U9Y0</accession>
<dbReference type="Proteomes" id="UP000182237">
    <property type="component" value="Chromosome I"/>
</dbReference>
<dbReference type="OrthoDB" id="3267263at2"/>
<evidence type="ECO:0000256" key="1">
    <source>
        <dbReference type="ARBA" id="ARBA00004141"/>
    </source>
</evidence>
<keyword evidence="2" id="KW-0812">Transmembrane</keyword>
<dbReference type="AlphaFoldDB" id="A0A1H1U9Y0"/>
<comment type="subcellular location">
    <subcellularLocation>
        <location evidence="1">Membrane</location>
        <topology evidence="1">Multi-pass membrane protein</topology>
    </subcellularLocation>
</comment>
<name>A0A1H1U9Y0_9CORY</name>
<dbReference type="RefSeq" id="WP_019193599.1">
    <property type="nucleotide sequence ID" value="NZ_LT629765.1"/>
</dbReference>
<dbReference type="STRING" id="1203190.GCA_000312345_00751"/>
<keyword evidence="6" id="KW-1185">Reference proteome</keyword>
<dbReference type="EMBL" id="LT629765">
    <property type="protein sequence ID" value="SDS69270.1"/>
    <property type="molecule type" value="Genomic_DNA"/>
</dbReference>
<keyword evidence="3" id="KW-1133">Transmembrane helix</keyword>
<dbReference type="InterPro" id="IPR032808">
    <property type="entry name" value="DoxX"/>
</dbReference>
<reference evidence="5 6" key="1">
    <citation type="submission" date="2016-10" db="EMBL/GenBank/DDBJ databases">
        <authorList>
            <person name="de Groot N.N."/>
        </authorList>
    </citation>
    <scope>NUCLEOTIDE SEQUENCE [LARGE SCALE GENOMIC DNA]</scope>
    <source>
        <strain evidence="5 6">DSM 45434</strain>
    </source>
</reference>
<evidence type="ECO:0000313" key="6">
    <source>
        <dbReference type="Proteomes" id="UP000182237"/>
    </source>
</evidence>